<reference evidence="1 4" key="2">
    <citation type="journal article" date="2019" name="Int. J. Syst. Evol. Microbiol.">
        <title>The Global Catalogue of Microorganisms (GCM) 10K type strain sequencing project: providing services to taxonomists for standard genome sequencing and annotation.</title>
        <authorList>
            <consortium name="The Broad Institute Genomics Platform"/>
            <consortium name="The Broad Institute Genome Sequencing Center for Infectious Disease"/>
            <person name="Wu L."/>
            <person name="Ma J."/>
        </authorList>
    </citation>
    <scope>NUCLEOTIDE SEQUENCE [LARGE SCALE GENOMIC DNA]</scope>
    <source>
        <strain evidence="1 4">JCM 10664</strain>
    </source>
</reference>
<reference evidence="2 3" key="1">
    <citation type="journal article" date="2014" name="Int. J. Syst. Evol. Microbiol.">
        <title>Complete genome sequence of Corynebacterium casei LMG S-19264T (=DSM 44701T), isolated from a smear-ripened cheese.</title>
        <authorList>
            <consortium name="US DOE Joint Genome Institute (JGI-PGF)"/>
            <person name="Walter F."/>
            <person name="Albersmeier A."/>
            <person name="Kalinowski J."/>
            <person name="Ruckert C."/>
        </authorList>
    </citation>
    <scope>NUCLEOTIDE SEQUENCE [LARGE SCALE GENOMIC DNA]</scope>
    <source>
        <strain evidence="2 3">CGMCC 4.7206</strain>
    </source>
</reference>
<evidence type="ECO:0000313" key="1">
    <source>
        <dbReference type="EMBL" id="GAA0527934.1"/>
    </source>
</evidence>
<organism evidence="2 3">
    <name type="scientific">Saccharopolyspora thermophila</name>
    <dbReference type="NCBI Taxonomy" id="89367"/>
    <lineage>
        <taxon>Bacteria</taxon>
        <taxon>Bacillati</taxon>
        <taxon>Actinomycetota</taxon>
        <taxon>Actinomycetes</taxon>
        <taxon>Pseudonocardiales</taxon>
        <taxon>Pseudonocardiaceae</taxon>
        <taxon>Saccharopolyspora</taxon>
    </lineage>
</organism>
<dbReference type="AlphaFoldDB" id="A0A917K608"/>
<keyword evidence="4" id="KW-1185">Reference proteome</keyword>
<sequence>MTDAPHYWLPTPNPETGVFVRHAFCGRRWEGQSADTSVCGVAVAMAEPSEMDWRTAPTCMGCNEVLKQRQAAAH</sequence>
<dbReference type="EMBL" id="BAAAHC010000012">
    <property type="protein sequence ID" value="GAA0527934.1"/>
    <property type="molecule type" value="Genomic_DNA"/>
</dbReference>
<proteinExistence type="predicted"/>
<dbReference type="Proteomes" id="UP001500220">
    <property type="component" value="Unassembled WGS sequence"/>
</dbReference>
<comment type="caution">
    <text evidence="2">The sequence shown here is derived from an EMBL/GenBank/DDBJ whole genome shotgun (WGS) entry which is preliminary data.</text>
</comment>
<gene>
    <name evidence="1" type="ORF">GCM10009545_32850</name>
    <name evidence="2" type="ORF">GCM10011581_40790</name>
</gene>
<dbReference type="RefSeq" id="WP_229680351.1">
    <property type="nucleotide sequence ID" value="NZ_BAAAHC010000012.1"/>
</dbReference>
<accession>A0A917K608</accession>
<dbReference type="EMBL" id="BMMT01000016">
    <property type="protein sequence ID" value="GGI99471.1"/>
    <property type="molecule type" value="Genomic_DNA"/>
</dbReference>
<evidence type="ECO:0000313" key="4">
    <source>
        <dbReference type="Proteomes" id="UP001500220"/>
    </source>
</evidence>
<reference evidence="2" key="3">
    <citation type="submission" date="2020-09" db="EMBL/GenBank/DDBJ databases">
        <authorList>
            <person name="Sun Q."/>
            <person name="Zhou Y."/>
        </authorList>
    </citation>
    <scope>NUCLEOTIDE SEQUENCE</scope>
    <source>
        <strain evidence="2">CGMCC 4.7206</strain>
    </source>
</reference>
<reference evidence="1" key="4">
    <citation type="submission" date="2023-12" db="EMBL/GenBank/DDBJ databases">
        <authorList>
            <person name="Sun Q."/>
            <person name="Inoue M."/>
        </authorList>
    </citation>
    <scope>NUCLEOTIDE SEQUENCE</scope>
    <source>
        <strain evidence="1">JCM 10664</strain>
    </source>
</reference>
<evidence type="ECO:0000313" key="2">
    <source>
        <dbReference type="EMBL" id="GGI99471.1"/>
    </source>
</evidence>
<dbReference type="Proteomes" id="UP000597989">
    <property type="component" value="Unassembled WGS sequence"/>
</dbReference>
<evidence type="ECO:0000313" key="3">
    <source>
        <dbReference type="Proteomes" id="UP000597989"/>
    </source>
</evidence>
<protein>
    <submittedName>
        <fullName evidence="2">Uncharacterized protein</fullName>
    </submittedName>
</protein>
<name>A0A917K608_9PSEU</name>